<evidence type="ECO:0000256" key="7">
    <source>
        <dbReference type="ARBA" id="ARBA00022989"/>
    </source>
</evidence>
<feature type="domain" description="PLD phosphodiesterase" evidence="14">
    <location>
        <begin position="384"/>
        <end position="411"/>
    </location>
</feature>
<feature type="domain" description="PLD phosphodiesterase" evidence="14">
    <location>
        <begin position="210"/>
        <end position="237"/>
    </location>
</feature>
<keyword evidence="5 13" id="KW-0812">Transmembrane</keyword>
<dbReference type="Proteomes" id="UP001595892">
    <property type="component" value="Unassembled WGS sequence"/>
</dbReference>
<dbReference type="EC" id="2.7.8.-" evidence="12"/>
<dbReference type="SUPFAM" id="SSF56024">
    <property type="entry name" value="Phospholipase D/nuclease"/>
    <property type="match status" value="2"/>
</dbReference>
<evidence type="ECO:0000256" key="10">
    <source>
        <dbReference type="ARBA" id="ARBA00023209"/>
    </source>
</evidence>
<reference evidence="16" key="1">
    <citation type="journal article" date="2019" name="Int. J. Syst. Evol. Microbiol.">
        <title>The Global Catalogue of Microorganisms (GCM) 10K type strain sequencing project: providing services to taxonomists for standard genome sequencing and annotation.</title>
        <authorList>
            <consortium name="The Broad Institute Genomics Platform"/>
            <consortium name="The Broad Institute Genome Sequencing Center for Infectious Disease"/>
            <person name="Wu L."/>
            <person name="Ma J."/>
        </authorList>
    </citation>
    <scope>NUCLEOTIDE SEQUENCE [LARGE SCALE GENOMIC DNA]</scope>
    <source>
        <strain evidence="16">CGMCC 1.13574</strain>
    </source>
</reference>
<gene>
    <name evidence="15" type="primary">cls</name>
    <name evidence="15" type="ORF">ACFO3Q_13380</name>
</gene>
<dbReference type="NCBIfam" id="TIGR04265">
    <property type="entry name" value="bac_cardiolipin"/>
    <property type="match status" value="1"/>
</dbReference>
<evidence type="ECO:0000256" key="11">
    <source>
        <dbReference type="ARBA" id="ARBA00023264"/>
    </source>
</evidence>
<keyword evidence="3" id="KW-0444">Lipid biosynthesis</keyword>
<evidence type="ECO:0000256" key="2">
    <source>
        <dbReference type="ARBA" id="ARBA00022475"/>
    </source>
</evidence>
<keyword evidence="8" id="KW-0443">Lipid metabolism</keyword>
<evidence type="ECO:0000313" key="16">
    <source>
        <dbReference type="Proteomes" id="UP001595892"/>
    </source>
</evidence>
<dbReference type="CDD" id="cd09112">
    <property type="entry name" value="PLDc_CLS_2"/>
    <property type="match status" value="1"/>
</dbReference>
<dbReference type="PROSITE" id="PS50035">
    <property type="entry name" value="PLD"/>
    <property type="match status" value="2"/>
</dbReference>
<evidence type="ECO:0000256" key="4">
    <source>
        <dbReference type="ARBA" id="ARBA00022679"/>
    </source>
</evidence>
<dbReference type="InterPro" id="IPR022924">
    <property type="entry name" value="Cardiolipin_synthase"/>
</dbReference>
<accession>A0ABV9NPV7</accession>
<evidence type="ECO:0000259" key="14">
    <source>
        <dbReference type="PROSITE" id="PS50035"/>
    </source>
</evidence>
<feature type="transmembrane region" description="Helical" evidence="13">
    <location>
        <begin position="12"/>
        <end position="31"/>
    </location>
</feature>
<evidence type="ECO:0000256" key="9">
    <source>
        <dbReference type="ARBA" id="ARBA00023136"/>
    </source>
</evidence>
<keyword evidence="9 13" id="KW-0472">Membrane</keyword>
<dbReference type="EMBL" id="JBHSGG010000037">
    <property type="protein sequence ID" value="MFC4729161.1"/>
    <property type="molecule type" value="Genomic_DNA"/>
</dbReference>
<keyword evidence="7 13" id="KW-1133">Transmembrane helix</keyword>
<comment type="subcellular location">
    <subcellularLocation>
        <location evidence="1">Cell membrane</location>
        <topology evidence="1">Multi-pass membrane protein</topology>
    </subcellularLocation>
</comment>
<dbReference type="RefSeq" id="WP_377005232.1">
    <property type="nucleotide sequence ID" value="NZ_JBHSGG010000037.1"/>
</dbReference>
<evidence type="ECO:0000256" key="6">
    <source>
        <dbReference type="ARBA" id="ARBA00022737"/>
    </source>
</evidence>
<proteinExistence type="predicted"/>
<keyword evidence="2" id="KW-1003">Cell membrane</keyword>
<feature type="transmembrane region" description="Helical" evidence="13">
    <location>
        <begin position="37"/>
        <end position="61"/>
    </location>
</feature>
<keyword evidence="16" id="KW-1185">Reference proteome</keyword>
<dbReference type="SMART" id="SM00155">
    <property type="entry name" value="PLDc"/>
    <property type="match status" value="2"/>
</dbReference>
<evidence type="ECO:0000256" key="12">
    <source>
        <dbReference type="NCBIfam" id="TIGR04265"/>
    </source>
</evidence>
<evidence type="ECO:0000256" key="5">
    <source>
        <dbReference type="ARBA" id="ARBA00022692"/>
    </source>
</evidence>
<evidence type="ECO:0000256" key="8">
    <source>
        <dbReference type="ARBA" id="ARBA00023098"/>
    </source>
</evidence>
<dbReference type="InterPro" id="IPR001736">
    <property type="entry name" value="PLipase_D/transphosphatidylase"/>
</dbReference>
<keyword evidence="10" id="KW-0594">Phospholipid biosynthesis</keyword>
<keyword evidence="11" id="KW-1208">Phospholipid metabolism</keyword>
<dbReference type="PANTHER" id="PTHR21248:SF22">
    <property type="entry name" value="PHOSPHOLIPASE D"/>
    <property type="match status" value="1"/>
</dbReference>
<dbReference type="PANTHER" id="PTHR21248">
    <property type="entry name" value="CARDIOLIPIN SYNTHASE"/>
    <property type="match status" value="1"/>
</dbReference>
<dbReference type="InterPro" id="IPR027379">
    <property type="entry name" value="CLS_N"/>
</dbReference>
<dbReference type="Pfam" id="PF13396">
    <property type="entry name" value="PLDc_N"/>
    <property type="match status" value="1"/>
</dbReference>
<evidence type="ECO:0000313" key="15">
    <source>
        <dbReference type="EMBL" id="MFC4729161.1"/>
    </source>
</evidence>
<evidence type="ECO:0000256" key="13">
    <source>
        <dbReference type="SAM" id="Phobius"/>
    </source>
</evidence>
<dbReference type="Gene3D" id="3.30.870.10">
    <property type="entry name" value="Endonuclease Chain A"/>
    <property type="match status" value="2"/>
</dbReference>
<dbReference type="CDD" id="cd09110">
    <property type="entry name" value="PLDc_CLS_1"/>
    <property type="match status" value="1"/>
</dbReference>
<comment type="caution">
    <text evidence="15">The sequence shown here is derived from an EMBL/GenBank/DDBJ whole genome shotgun (WGS) entry which is preliminary data.</text>
</comment>
<evidence type="ECO:0000256" key="1">
    <source>
        <dbReference type="ARBA" id="ARBA00004651"/>
    </source>
</evidence>
<sequence length="470" mass="53145">MLDALAAVPWWQLLSIAWAIHIAGIVVWIVLQKRDPAATLSWIFALALLPVLGFLVFYLVGPQRIRRQRQRRLRSRNATQHGLPESQLDAHDGLPRLAFASGEFPPSSCTQVDFLQGGGSKFDHLLEAIASAEHHVHMEYYIFEPDDTGRLVRDALVARARAGVRVRLLLDGVGSARLGRRFLRPLREAGGEVAWFHSLRHGRIRRRPRINLRTHRKIAVIDGRIGFTGGVNICDDGNERLSTTAYHDLHVRMEGRVVHWLQQAFCEDWHYATRQAINGKGYWPELPPGPHLAQVVPSGPDTVWEPLHRLHVDAIARADRRVWLVTPYFVPTAAARMALTSAALRGLDVRLLVPRMSDSRLVTWCARSYYDELLDAGVRIFEFGPNMLHTKALLVDEEIALVGSANFDPRSFRLNFELSTLWCDRTIAARLAELVLADQQAAAELPRRRPHQPLRWRLAEAGARLLSPLL</sequence>
<name>A0ABV9NPV7_9GAMM</name>
<dbReference type="Pfam" id="PF13091">
    <property type="entry name" value="PLDc_2"/>
    <property type="match status" value="2"/>
</dbReference>
<evidence type="ECO:0000256" key="3">
    <source>
        <dbReference type="ARBA" id="ARBA00022516"/>
    </source>
</evidence>
<dbReference type="InterPro" id="IPR025202">
    <property type="entry name" value="PLD-like_dom"/>
</dbReference>
<keyword evidence="6" id="KW-0677">Repeat</keyword>
<organism evidence="15 16">
    <name type="scientific">Coralloluteibacterium thermophilum</name>
    <dbReference type="NCBI Taxonomy" id="2707049"/>
    <lineage>
        <taxon>Bacteria</taxon>
        <taxon>Pseudomonadati</taxon>
        <taxon>Pseudomonadota</taxon>
        <taxon>Gammaproteobacteria</taxon>
        <taxon>Lysobacterales</taxon>
        <taxon>Lysobacteraceae</taxon>
        <taxon>Coralloluteibacterium</taxon>
    </lineage>
</organism>
<protein>
    <recommendedName>
        <fullName evidence="12">Cardiolipin synthase</fullName>
        <ecNumber evidence="12">2.7.8.-</ecNumber>
    </recommendedName>
</protein>
<keyword evidence="4" id="KW-0808">Transferase</keyword>